<dbReference type="SUPFAM" id="SSF56784">
    <property type="entry name" value="HAD-like"/>
    <property type="match status" value="1"/>
</dbReference>
<dbReference type="NCBIfam" id="TIGR01668">
    <property type="entry name" value="YqeG_hyp_ppase"/>
    <property type="match status" value="1"/>
</dbReference>
<reference evidence="1 2" key="1">
    <citation type="journal article" date="2015" name="Genome Announc.">
        <title>Expanding the biotechnology potential of lactobacilli through comparative genomics of 213 strains and associated genera.</title>
        <authorList>
            <person name="Sun Z."/>
            <person name="Harris H.M."/>
            <person name="McCann A."/>
            <person name="Guo C."/>
            <person name="Argimon S."/>
            <person name="Zhang W."/>
            <person name="Yang X."/>
            <person name="Jeffery I.B."/>
            <person name="Cooney J.C."/>
            <person name="Kagawa T.F."/>
            <person name="Liu W."/>
            <person name="Song Y."/>
            <person name="Salvetti E."/>
            <person name="Wrobel A."/>
            <person name="Rasinkangas P."/>
            <person name="Parkhill J."/>
            <person name="Rea M.C."/>
            <person name="O'Sullivan O."/>
            <person name="Ritari J."/>
            <person name="Douillard F.P."/>
            <person name="Paul Ross R."/>
            <person name="Yang R."/>
            <person name="Briner A.E."/>
            <person name="Felis G.E."/>
            <person name="de Vos W.M."/>
            <person name="Barrangou R."/>
            <person name="Klaenhammer T.R."/>
            <person name="Caufield P.W."/>
            <person name="Cui Y."/>
            <person name="Zhang H."/>
            <person name="O'Toole P.W."/>
        </authorList>
    </citation>
    <scope>NUCLEOTIDE SEQUENCE [LARGE SCALE GENOMIC DNA]</scope>
    <source>
        <strain evidence="1 2">DSM 18390</strain>
    </source>
</reference>
<accession>A0A0R1YPD7</accession>
<dbReference type="InterPro" id="IPR023214">
    <property type="entry name" value="HAD_sf"/>
</dbReference>
<dbReference type="Proteomes" id="UP000051010">
    <property type="component" value="Unassembled WGS sequence"/>
</dbReference>
<dbReference type="CDD" id="cd16416">
    <property type="entry name" value="HAD_BsYqeG-like"/>
    <property type="match status" value="1"/>
</dbReference>
<proteinExistence type="predicted"/>
<organism evidence="1 2">
    <name type="scientific">Lentilactobacillus parafarraginis DSM 18390 = JCM 14109</name>
    <dbReference type="NCBI Taxonomy" id="1423786"/>
    <lineage>
        <taxon>Bacteria</taxon>
        <taxon>Bacillati</taxon>
        <taxon>Bacillota</taxon>
        <taxon>Bacilli</taxon>
        <taxon>Lactobacillales</taxon>
        <taxon>Lactobacillaceae</taxon>
        <taxon>Lentilactobacillus</taxon>
    </lineage>
</organism>
<dbReference type="Pfam" id="PF08282">
    <property type="entry name" value="Hydrolase_3"/>
    <property type="match status" value="1"/>
</dbReference>
<dbReference type="InterPro" id="IPR010021">
    <property type="entry name" value="PGPP1/Gep4"/>
</dbReference>
<dbReference type="PATRIC" id="fig|1423786.4.peg.1162"/>
<dbReference type="PANTHER" id="PTHR19288:SF25">
    <property type="entry name" value="PHOSPHATIDYLGLYCEROPHOSPHATASE GEP4, MITOCHONDRIAL"/>
    <property type="match status" value="1"/>
</dbReference>
<comment type="caution">
    <text evidence="1">The sequence shown here is derived from an EMBL/GenBank/DDBJ whole genome shotgun (WGS) entry which is preliminary data.</text>
</comment>
<dbReference type="GO" id="GO:0008962">
    <property type="term" value="F:phosphatidylglycerophosphatase activity"/>
    <property type="evidence" value="ECO:0007669"/>
    <property type="project" value="InterPro"/>
</dbReference>
<gene>
    <name evidence="1" type="ORF">FD47_GL001088</name>
</gene>
<dbReference type="InterPro" id="IPR006549">
    <property type="entry name" value="HAD-SF_hydro_IIIA"/>
</dbReference>
<dbReference type="RefSeq" id="WP_054734205.1">
    <property type="nucleotide sequence ID" value="NZ_AZFZ01000023.1"/>
</dbReference>
<dbReference type="EMBL" id="AZFZ01000023">
    <property type="protein sequence ID" value="KRM43967.1"/>
    <property type="molecule type" value="Genomic_DNA"/>
</dbReference>
<sequence length="171" mass="19926">MLSKFKPTWMIESIFSITPQFLLENHINCVLTDLDNTLIPWNSKKGSEELRSWLHETRKYGVKVIVVSNNSHRRIHKAVKDYQLPIVPRAMKPLTIGIRHAIKEFGLKKQNTVMVGDQLLTDVVAANSCRVRSILVKPLVNNDAWNTTINRMMEKVIWNKLIKKYPNLHWE</sequence>
<dbReference type="PANTHER" id="PTHR19288">
    <property type="entry name" value="4-NITROPHENYLPHOSPHATASE-RELATED"/>
    <property type="match status" value="1"/>
</dbReference>
<evidence type="ECO:0000313" key="2">
    <source>
        <dbReference type="Proteomes" id="UP000051010"/>
    </source>
</evidence>
<dbReference type="InterPro" id="IPR036412">
    <property type="entry name" value="HAD-like_sf"/>
</dbReference>
<protein>
    <submittedName>
        <fullName evidence="1">HAD phosphatase, family IIIA</fullName>
    </submittedName>
</protein>
<dbReference type="NCBIfam" id="TIGR01662">
    <property type="entry name" value="HAD-SF-IIIA"/>
    <property type="match status" value="1"/>
</dbReference>
<name>A0A0R1YPD7_9LACO</name>
<dbReference type="AlphaFoldDB" id="A0A0R1YPD7"/>
<dbReference type="Gene3D" id="3.40.50.1000">
    <property type="entry name" value="HAD superfamily/HAD-like"/>
    <property type="match status" value="1"/>
</dbReference>
<evidence type="ECO:0000313" key="1">
    <source>
        <dbReference type="EMBL" id="KRM43967.1"/>
    </source>
</evidence>
<dbReference type="Pfam" id="PF13242">
    <property type="entry name" value="Hydrolase_like"/>
    <property type="match status" value="1"/>
</dbReference>
<dbReference type="GO" id="GO:0005737">
    <property type="term" value="C:cytoplasm"/>
    <property type="evidence" value="ECO:0007669"/>
    <property type="project" value="TreeGrafter"/>
</dbReference>